<evidence type="ECO:0000256" key="4">
    <source>
        <dbReference type="ARBA" id="ARBA00022801"/>
    </source>
</evidence>
<keyword evidence="5 6" id="KW-0269">Exonuclease</keyword>
<dbReference type="HAMAP" id="MF_01899">
    <property type="entry name" value="RNase_D"/>
    <property type="match status" value="1"/>
</dbReference>
<dbReference type="SMART" id="SM00474">
    <property type="entry name" value="35EXOc"/>
    <property type="match status" value="1"/>
</dbReference>
<dbReference type="InterPro" id="IPR036397">
    <property type="entry name" value="RNaseH_sf"/>
</dbReference>
<dbReference type="InterPro" id="IPR012337">
    <property type="entry name" value="RNaseH-like_sf"/>
</dbReference>
<comment type="caution">
    <text evidence="8">The sequence shown here is derived from an EMBL/GenBank/DDBJ whole genome shotgun (WGS) entry which is preliminary data.</text>
</comment>
<evidence type="ECO:0000256" key="1">
    <source>
        <dbReference type="ARBA" id="ARBA00022490"/>
    </source>
</evidence>
<dbReference type="Pfam" id="PF00570">
    <property type="entry name" value="HRDC"/>
    <property type="match status" value="1"/>
</dbReference>
<dbReference type="AlphaFoldDB" id="A0A0A0D588"/>
<dbReference type="InterPro" id="IPR044876">
    <property type="entry name" value="HRDC_dom_sf"/>
</dbReference>
<dbReference type="CDD" id="cd06142">
    <property type="entry name" value="RNaseD_exo"/>
    <property type="match status" value="1"/>
</dbReference>
<keyword evidence="2 6" id="KW-0819">tRNA processing</keyword>
<dbReference type="InterPro" id="IPR002121">
    <property type="entry name" value="HRDC_dom"/>
</dbReference>
<evidence type="ECO:0000313" key="9">
    <source>
        <dbReference type="Proteomes" id="UP000029995"/>
    </source>
</evidence>
<dbReference type="SMART" id="SM00341">
    <property type="entry name" value="HRDC"/>
    <property type="match status" value="1"/>
</dbReference>
<dbReference type="Proteomes" id="UP000029995">
    <property type="component" value="Unassembled WGS sequence"/>
</dbReference>
<dbReference type="OrthoDB" id="9800549at2"/>
<reference evidence="8 9" key="1">
    <citation type="submission" date="2014-01" db="EMBL/GenBank/DDBJ databases">
        <title>Genome sequence determination for a cystic fibrosis isolate, Inquilinus limosus.</title>
        <authorList>
            <person name="Pino M."/>
            <person name="Di Conza J."/>
            <person name="Gutkind G."/>
        </authorList>
    </citation>
    <scope>NUCLEOTIDE SEQUENCE [LARGE SCALE GENOMIC DNA]</scope>
    <source>
        <strain evidence="8 9">MP06</strain>
    </source>
</reference>
<gene>
    <name evidence="6" type="primary">rnd</name>
    <name evidence="8" type="ORF">P409_22635</name>
</gene>
<evidence type="ECO:0000256" key="6">
    <source>
        <dbReference type="HAMAP-Rule" id="MF_01899"/>
    </source>
</evidence>
<dbReference type="Gene3D" id="1.10.150.80">
    <property type="entry name" value="HRDC domain"/>
    <property type="match status" value="1"/>
</dbReference>
<dbReference type="GO" id="GO:0008408">
    <property type="term" value="F:3'-5' exonuclease activity"/>
    <property type="evidence" value="ECO:0007669"/>
    <property type="project" value="InterPro"/>
</dbReference>
<dbReference type="InterPro" id="IPR010997">
    <property type="entry name" value="HRDC-like_sf"/>
</dbReference>
<feature type="domain" description="HRDC" evidence="7">
    <location>
        <begin position="208"/>
        <end position="289"/>
    </location>
</feature>
<comment type="cofactor">
    <cofactor evidence="6">
        <name>a divalent metal cation</name>
        <dbReference type="ChEBI" id="CHEBI:60240"/>
    </cofactor>
</comment>
<dbReference type="GO" id="GO:0005737">
    <property type="term" value="C:cytoplasm"/>
    <property type="evidence" value="ECO:0007669"/>
    <property type="project" value="UniProtKB-SubCell"/>
</dbReference>
<sequence>MTLITSSAELAAFCDRMAAADYIAIDTEFMREHTFWPKLCLVQIAGLDEAAAIDPLASGIDLEPLFTLVHNPKVLKVFHSARQDVEIFVHLTGRVPTPLFDTQVAAMVCGFGESVSYENLVGKLANARIDKSSRFTDWSHRPLTERQIDYALADVIHLRPAYEALRKQLTKSGREAWLAEEMAILCDPGTYRTEPDQAWLRLKPRNASAKFLSILREVAAWREREAQKRDIPRGRILKDEALLEIAAHTPRDLDSMARIRGMSRNMAEGWQGQGLIAAVERGLATPPDQAPKLAQRPPTPPGIAPLVELMRVLLKMKCEDEGVAQKLVAGSDDLEAIAMDDDAEVPALHGWRRELFGEDALALKRGGIALAVQGRRIRVVTL</sequence>
<dbReference type="SUPFAM" id="SSF47819">
    <property type="entry name" value="HRDC-like"/>
    <property type="match status" value="2"/>
</dbReference>
<dbReference type="EC" id="3.1.13.5" evidence="6"/>
<protein>
    <recommendedName>
        <fullName evidence="6">Ribonuclease D</fullName>
        <shortName evidence="6">RNase D</shortName>
        <ecNumber evidence="6">3.1.13.5</ecNumber>
    </recommendedName>
</protein>
<dbReference type="GO" id="GO:0033890">
    <property type="term" value="F:ribonuclease D activity"/>
    <property type="evidence" value="ECO:0007669"/>
    <property type="project" value="UniProtKB-UniRule"/>
</dbReference>
<comment type="subcellular location">
    <subcellularLocation>
        <location evidence="6">Cytoplasm</location>
    </subcellularLocation>
</comment>
<evidence type="ECO:0000256" key="2">
    <source>
        <dbReference type="ARBA" id="ARBA00022694"/>
    </source>
</evidence>
<dbReference type="InterPro" id="IPR006292">
    <property type="entry name" value="RNase_D"/>
</dbReference>
<dbReference type="InterPro" id="IPR002562">
    <property type="entry name" value="3'-5'_exonuclease_dom"/>
</dbReference>
<dbReference type="InterPro" id="IPR051086">
    <property type="entry name" value="RNase_D-like"/>
</dbReference>
<proteinExistence type="inferred from homology"/>
<accession>A0A0A0D588</accession>
<dbReference type="PANTHER" id="PTHR47649:SF1">
    <property type="entry name" value="RIBONUCLEASE D"/>
    <property type="match status" value="1"/>
</dbReference>
<keyword evidence="1 6" id="KW-0963">Cytoplasm</keyword>
<dbReference type="RefSeq" id="WP_034844022.1">
    <property type="nucleotide sequence ID" value="NZ_JANX01000354.1"/>
</dbReference>
<dbReference type="GO" id="GO:0003676">
    <property type="term" value="F:nucleic acid binding"/>
    <property type="evidence" value="ECO:0007669"/>
    <property type="project" value="InterPro"/>
</dbReference>
<dbReference type="PANTHER" id="PTHR47649">
    <property type="entry name" value="RIBONUCLEASE D"/>
    <property type="match status" value="1"/>
</dbReference>
<comment type="catalytic activity">
    <reaction evidence="6">
        <text>Exonucleolytic cleavage that removes extra residues from the 3'-terminus of tRNA to produce 5'-mononucleotides.</text>
        <dbReference type="EC" id="3.1.13.5"/>
    </reaction>
</comment>
<evidence type="ECO:0000256" key="5">
    <source>
        <dbReference type="ARBA" id="ARBA00022839"/>
    </source>
</evidence>
<dbReference type="EMBL" id="JANX01000354">
    <property type="protein sequence ID" value="KGM32227.1"/>
    <property type="molecule type" value="Genomic_DNA"/>
</dbReference>
<dbReference type="GO" id="GO:0000166">
    <property type="term" value="F:nucleotide binding"/>
    <property type="evidence" value="ECO:0007669"/>
    <property type="project" value="InterPro"/>
</dbReference>
<dbReference type="Pfam" id="PF01612">
    <property type="entry name" value="DNA_pol_A_exo1"/>
    <property type="match status" value="1"/>
</dbReference>
<dbReference type="Gene3D" id="3.30.420.10">
    <property type="entry name" value="Ribonuclease H-like superfamily/Ribonuclease H"/>
    <property type="match status" value="1"/>
</dbReference>
<keyword evidence="3 6" id="KW-0540">Nuclease</keyword>
<evidence type="ECO:0000259" key="7">
    <source>
        <dbReference type="PROSITE" id="PS50967"/>
    </source>
</evidence>
<name>A0A0A0D588_9PROT</name>
<keyword evidence="4 6" id="KW-0378">Hydrolase</keyword>
<evidence type="ECO:0000313" key="8">
    <source>
        <dbReference type="EMBL" id="KGM32227.1"/>
    </source>
</evidence>
<comment type="function">
    <text evidence="6">Exonuclease involved in the 3' processing of various precursor tRNAs. Initiates hydrolysis at the 3'-terminus of an RNA molecule and releases 5'-mononucleotides.</text>
</comment>
<dbReference type="PROSITE" id="PS50967">
    <property type="entry name" value="HRDC"/>
    <property type="match status" value="1"/>
</dbReference>
<organism evidence="8 9">
    <name type="scientific">Inquilinus limosus MP06</name>
    <dbReference type="NCBI Taxonomy" id="1398085"/>
    <lineage>
        <taxon>Bacteria</taxon>
        <taxon>Pseudomonadati</taxon>
        <taxon>Pseudomonadota</taxon>
        <taxon>Alphaproteobacteria</taxon>
        <taxon>Rhodospirillales</taxon>
        <taxon>Rhodospirillaceae</taxon>
        <taxon>Inquilinus</taxon>
    </lineage>
</organism>
<dbReference type="NCBIfam" id="TIGR01388">
    <property type="entry name" value="rnd"/>
    <property type="match status" value="1"/>
</dbReference>
<comment type="similarity">
    <text evidence="6">Belongs to the RNase D family.</text>
</comment>
<evidence type="ECO:0000256" key="3">
    <source>
        <dbReference type="ARBA" id="ARBA00022722"/>
    </source>
</evidence>
<dbReference type="SUPFAM" id="SSF53098">
    <property type="entry name" value="Ribonuclease H-like"/>
    <property type="match status" value="1"/>
</dbReference>
<dbReference type="GO" id="GO:0042780">
    <property type="term" value="P:tRNA 3'-end processing"/>
    <property type="evidence" value="ECO:0007669"/>
    <property type="project" value="UniProtKB-UniRule"/>
</dbReference>